<keyword evidence="4" id="KW-0443">Lipid metabolism</keyword>
<reference evidence="6" key="1">
    <citation type="submission" date="2022-08" db="EMBL/GenBank/DDBJ databases">
        <authorList>
            <consortium name="DOE Joint Genome Institute"/>
            <person name="Min B."/>
            <person name="Riley R."/>
            <person name="Sierra-Patev S."/>
            <person name="Naranjo-Ortiz M."/>
            <person name="Looney B."/>
            <person name="Konkel Z."/>
            <person name="Slot J.C."/>
            <person name="Sakamoto Y."/>
            <person name="Steenwyk J.L."/>
            <person name="Rokas A."/>
            <person name="Carro J."/>
            <person name="Camarero S."/>
            <person name="Ferreira P."/>
            <person name="Molpeceres G."/>
            <person name="Ruiz-Duenas F.J."/>
            <person name="Serrano A."/>
            <person name="Henrissat B."/>
            <person name="Drula E."/>
            <person name="Hughes K.W."/>
            <person name="Mata J.L."/>
            <person name="Ishikawa N.K."/>
            <person name="Vargas-Isla R."/>
            <person name="Ushijima S."/>
            <person name="Smith C.A."/>
            <person name="Ahrendt S."/>
            <person name="Andreopoulos W."/>
            <person name="He G."/>
            <person name="Labutti K."/>
            <person name="Lipzen A."/>
            <person name="Ng V."/>
            <person name="Sandor L."/>
            <person name="Barry K."/>
            <person name="Martinez A.T."/>
            <person name="Xiao Y."/>
            <person name="Gibbons J.G."/>
            <person name="Terashima K."/>
            <person name="Hibbett D.S."/>
            <person name="Grigoriev I.V."/>
        </authorList>
    </citation>
    <scope>NUCLEOTIDE SEQUENCE</scope>
    <source>
        <strain evidence="6">TFB9207</strain>
    </source>
</reference>
<evidence type="ECO:0000313" key="6">
    <source>
        <dbReference type="EMBL" id="KAJ3842319.1"/>
    </source>
</evidence>
<proteinExistence type="predicted"/>
<dbReference type="SUPFAM" id="SSF50729">
    <property type="entry name" value="PH domain-like"/>
    <property type="match status" value="1"/>
</dbReference>
<keyword evidence="3" id="KW-0442">Lipid degradation</keyword>
<dbReference type="GO" id="GO:0051209">
    <property type="term" value="P:release of sequestered calcium ion into cytosol"/>
    <property type="evidence" value="ECO:0007669"/>
    <property type="project" value="TreeGrafter"/>
</dbReference>
<gene>
    <name evidence="6" type="ORF">F5878DRAFT_699580</name>
</gene>
<dbReference type="PANTHER" id="PTHR10336">
    <property type="entry name" value="PHOSPHOINOSITIDE-SPECIFIC PHOSPHOLIPASE C FAMILY PROTEIN"/>
    <property type="match status" value="1"/>
</dbReference>
<evidence type="ECO:0000313" key="7">
    <source>
        <dbReference type="Proteomes" id="UP001163846"/>
    </source>
</evidence>
<feature type="region of interest" description="Disordered" evidence="5">
    <location>
        <begin position="143"/>
        <end position="163"/>
    </location>
</feature>
<feature type="region of interest" description="Disordered" evidence="5">
    <location>
        <begin position="1"/>
        <end position="83"/>
    </location>
</feature>
<evidence type="ECO:0000256" key="1">
    <source>
        <dbReference type="ARBA" id="ARBA00012368"/>
    </source>
</evidence>
<organism evidence="6 7">
    <name type="scientific">Lentinula raphanica</name>
    <dbReference type="NCBI Taxonomy" id="153919"/>
    <lineage>
        <taxon>Eukaryota</taxon>
        <taxon>Fungi</taxon>
        <taxon>Dikarya</taxon>
        <taxon>Basidiomycota</taxon>
        <taxon>Agaricomycotina</taxon>
        <taxon>Agaricomycetes</taxon>
        <taxon>Agaricomycetidae</taxon>
        <taxon>Agaricales</taxon>
        <taxon>Marasmiineae</taxon>
        <taxon>Omphalotaceae</taxon>
        <taxon>Lentinula</taxon>
    </lineage>
</organism>
<accession>A0AA38PG59</accession>
<dbReference type="Proteomes" id="UP001163846">
    <property type="component" value="Unassembled WGS sequence"/>
</dbReference>
<keyword evidence="2" id="KW-0378">Hydrolase</keyword>
<protein>
    <recommendedName>
        <fullName evidence="1">phosphoinositide phospholipase C</fullName>
        <ecNumber evidence="1">3.1.4.11</ecNumber>
    </recommendedName>
</protein>
<feature type="compositionally biased region" description="Polar residues" evidence="5">
    <location>
        <begin position="65"/>
        <end position="78"/>
    </location>
</feature>
<dbReference type="SUPFAM" id="SSF47473">
    <property type="entry name" value="EF-hand"/>
    <property type="match status" value="1"/>
</dbReference>
<dbReference type="Gene3D" id="2.30.29.30">
    <property type="entry name" value="Pleckstrin-homology domain (PH domain)/Phosphotyrosine-binding domain (PTB)"/>
    <property type="match status" value="1"/>
</dbReference>
<dbReference type="PANTHER" id="PTHR10336:SF36">
    <property type="entry name" value="1-PHOSPHATIDYLINOSITOL 4,5-BISPHOSPHATE PHOSPHODIESTERASE BETA-4"/>
    <property type="match status" value="1"/>
</dbReference>
<dbReference type="AlphaFoldDB" id="A0AA38PG59"/>
<feature type="compositionally biased region" description="Polar residues" evidence="5">
    <location>
        <begin position="1"/>
        <end position="26"/>
    </location>
</feature>
<evidence type="ECO:0000256" key="2">
    <source>
        <dbReference type="ARBA" id="ARBA00022801"/>
    </source>
</evidence>
<dbReference type="EC" id="3.1.4.11" evidence="1"/>
<sequence length="508" mass="56245">MSGSASTNSPFAAVQDTPQLMNTRSISSRTHTDPDTTRPTAPGSTLKRAAGLLTSTGKPADGLQRSISSNEALTNNQDRCQDTGRGVRRCTVNMGQSIRRKLKRVSAVLTRRSLSASYSSNQPNDTGVQSEGQVLPEFLTSHSPAAKQSARNSQNFPLPTPKSLSICPTELPQSSFETNPQCNTAATLSSPKVSGARSPLYTTAIGDPFVDDPYLSLQQGTPLLKISKKRQKSNQFVFRLDANLSRIVWESKVPKYIAVENIKEIRTGQAARNHILQLECTAEENCLPHWLTIIYRGPPSRSKPNLSPLPLGSPKSNFDDESPIDQDEQCLSFTEMRALCERLNVRMFEAEVARLFKLADVYEQGFLDFKAFRRFGKLLKPRLFKNLIQDPHHEDTGIVRDDSLHRRTSCNNSPVGMSFREFGTFMRSKQQWLSSRISLTATLSSVEVADPSSNDNESLFPFSDQTLNISLSSLPTPPASNSSLSSLHLNFMVIHQHREPSLNAAEPH</sequence>
<keyword evidence="7" id="KW-1185">Reference proteome</keyword>
<evidence type="ECO:0000256" key="3">
    <source>
        <dbReference type="ARBA" id="ARBA00022963"/>
    </source>
</evidence>
<dbReference type="InterPro" id="IPR011992">
    <property type="entry name" value="EF-hand-dom_pair"/>
</dbReference>
<name>A0AA38PG59_9AGAR</name>
<dbReference type="GO" id="GO:0048015">
    <property type="term" value="P:phosphatidylinositol-mediated signaling"/>
    <property type="evidence" value="ECO:0007669"/>
    <property type="project" value="TreeGrafter"/>
</dbReference>
<comment type="caution">
    <text evidence="6">The sequence shown here is derived from an EMBL/GenBank/DDBJ whole genome shotgun (WGS) entry which is preliminary data.</text>
</comment>
<evidence type="ECO:0000256" key="4">
    <source>
        <dbReference type="ARBA" id="ARBA00023098"/>
    </source>
</evidence>
<dbReference type="GO" id="GO:0016042">
    <property type="term" value="P:lipid catabolic process"/>
    <property type="evidence" value="ECO:0007669"/>
    <property type="project" value="UniProtKB-KW"/>
</dbReference>
<dbReference type="GO" id="GO:0004435">
    <property type="term" value="F:phosphatidylinositol-4,5-bisphosphate phospholipase C activity"/>
    <property type="evidence" value="ECO:0007669"/>
    <property type="project" value="UniProtKB-EC"/>
</dbReference>
<dbReference type="EMBL" id="MU806009">
    <property type="protein sequence ID" value="KAJ3842319.1"/>
    <property type="molecule type" value="Genomic_DNA"/>
</dbReference>
<dbReference type="InterPro" id="IPR011993">
    <property type="entry name" value="PH-like_dom_sf"/>
</dbReference>
<evidence type="ECO:0000256" key="5">
    <source>
        <dbReference type="SAM" id="MobiDB-lite"/>
    </source>
</evidence>
<dbReference type="InterPro" id="IPR001192">
    <property type="entry name" value="PI-PLC_fam"/>
</dbReference>